<evidence type="ECO:0000256" key="7">
    <source>
        <dbReference type="ARBA" id="ARBA00022792"/>
    </source>
</evidence>
<evidence type="ECO:0000256" key="5">
    <source>
        <dbReference type="ARBA" id="ARBA00022660"/>
    </source>
</evidence>
<evidence type="ECO:0000256" key="3">
    <source>
        <dbReference type="ARBA" id="ARBA00018681"/>
    </source>
</evidence>
<keyword evidence="8" id="KW-0249">Electron transport</keyword>
<dbReference type="OrthoDB" id="5818798at2759"/>
<proteinExistence type="inferred from homology"/>
<reference evidence="15 16" key="1">
    <citation type="submission" date="2020-08" db="EMBL/GenBank/DDBJ databases">
        <title>Aphidius gifuensis genome sequencing and assembly.</title>
        <authorList>
            <person name="Du Z."/>
        </authorList>
    </citation>
    <scope>NUCLEOTIDE SEQUENCE [LARGE SCALE GENOMIC DNA]</scope>
    <source>
        <strain evidence="15">YNYX2018</strain>
        <tissue evidence="15">Adults</tissue>
    </source>
</reference>
<protein>
    <recommendedName>
        <fullName evidence="3">NADH dehydrogenase [ubiquinone] 1 beta subcomplex subunit 4</fullName>
    </recommendedName>
    <alternativeName>
        <fullName evidence="12">Complex I-B15</fullName>
    </alternativeName>
    <alternativeName>
        <fullName evidence="13">NADH-ubiquinone oxidoreductase B15 subunit</fullName>
    </alternativeName>
</protein>
<organism evidence="15 16">
    <name type="scientific">Aphidius gifuensis</name>
    <name type="common">Parasitoid wasp</name>
    <dbReference type="NCBI Taxonomy" id="684658"/>
    <lineage>
        <taxon>Eukaryota</taxon>
        <taxon>Metazoa</taxon>
        <taxon>Ecdysozoa</taxon>
        <taxon>Arthropoda</taxon>
        <taxon>Hexapoda</taxon>
        <taxon>Insecta</taxon>
        <taxon>Pterygota</taxon>
        <taxon>Neoptera</taxon>
        <taxon>Endopterygota</taxon>
        <taxon>Hymenoptera</taxon>
        <taxon>Apocrita</taxon>
        <taxon>Ichneumonoidea</taxon>
        <taxon>Braconidae</taxon>
        <taxon>Aphidiinae</taxon>
        <taxon>Aphidius</taxon>
    </lineage>
</organism>
<keyword evidence="6 14" id="KW-0812">Transmembrane</keyword>
<evidence type="ECO:0000256" key="12">
    <source>
        <dbReference type="ARBA" id="ARBA00030212"/>
    </source>
</evidence>
<evidence type="ECO:0000256" key="13">
    <source>
        <dbReference type="ARBA" id="ARBA00030987"/>
    </source>
</evidence>
<accession>A0A835CV92</accession>
<keyword evidence="9 14" id="KW-1133">Transmembrane helix</keyword>
<evidence type="ECO:0000256" key="9">
    <source>
        <dbReference type="ARBA" id="ARBA00022989"/>
    </source>
</evidence>
<name>A0A835CV92_APHGI</name>
<keyword evidence="7" id="KW-0999">Mitochondrion inner membrane</keyword>
<evidence type="ECO:0000256" key="2">
    <source>
        <dbReference type="ARBA" id="ARBA00007260"/>
    </source>
</evidence>
<keyword evidence="10" id="KW-0496">Mitochondrion</keyword>
<keyword evidence="4" id="KW-0813">Transport</keyword>
<evidence type="ECO:0000256" key="14">
    <source>
        <dbReference type="SAM" id="Phobius"/>
    </source>
</evidence>
<comment type="similarity">
    <text evidence="2">Belongs to the complex I NDUFB4 subunit family.</text>
</comment>
<dbReference type="Pfam" id="PF07225">
    <property type="entry name" value="NDUF_B4"/>
    <property type="match status" value="1"/>
</dbReference>
<evidence type="ECO:0000256" key="1">
    <source>
        <dbReference type="ARBA" id="ARBA00004434"/>
    </source>
</evidence>
<evidence type="ECO:0000256" key="8">
    <source>
        <dbReference type="ARBA" id="ARBA00022982"/>
    </source>
</evidence>
<dbReference type="InterPro" id="IPR009866">
    <property type="entry name" value="NADH_UbQ_OxRdtase_NDUFB4_su"/>
</dbReference>
<dbReference type="Proteomes" id="UP000639338">
    <property type="component" value="Unassembled WGS sequence"/>
</dbReference>
<gene>
    <name evidence="15" type="ORF">HCN44_004605</name>
</gene>
<keyword evidence="16" id="KW-1185">Reference proteome</keyword>
<sequence length="119" mass="13925">MSGRETYDVSRVERKILEEKAKRRAILRHEYLKQIENPFRQALGTGGTVDDPSVNRFMAMRAAGAEYFKPTWKNGLWQLGWVVAPIVIVTYVVYKSREAKEHSYRTGQVSYRDRPEKFI</sequence>
<dbReference type="PANTHER" id="PTHR15469">
    <property type="entry name" value="NADH-UBIQUINONE OXIDOREDUCTASE B15 SUBUNIT"/>
    <property type="match status" value="1"/>
</dbReference>
<evidence type="ECO:0000256" key="10">
    <source>
        <dbReference type="ARBA" id="ARBA00023128"/>
    </source>
</evidence>
<keyword evidence="11 14" id="KW-0472">Membrane</keyword>
<dbReference type="EMBL" id="JACMRX010000002">
    <property type="protein sequence ID" value="KAF7995133.1"/>
    <property type="molecule type" value="Genomic_DNA"/>
</dbReference>
<dbReference type="GO" id="GO:0005743">
    <property type="term" value="C:mitochondrial inner membrane"/>
    <property type="evidence" value="ECO:0007669"/>
    <property type="project" value="UniProtKB-SubCell"/>
</dbReference>
<keyword evidence="5" id="KW-0679">Respiratory chain</keyword>
<evidence type="ECO:0000256" key="4">
    <source>
        <dbReference type="ARBA" id="ARBA00022448"/>
    </source>
</evidence>
<dbReference type="AlphaFoldDB" id="A0A835CV92"/>
<comment type="caution">
    <text evidence="15">The sequence shown here is derived from an EMBL/GenBank/DDBJ whole genome shotgun (WGS) entry which is preliminary data.</text>
</comment>
<feature type="transmembrane region" description="Helical" evidence="14">
    <location>
        <begin position="76"/>
        <end position="94"/>
    </location>
</feature>
<comment type="subcellular location">
    <subcellularLocation>
        <location evidence="1">Mitochondrion inner membrane</location>
        <topology evidence="1">Single-pass membrane protein</topology>
    </subcellularLocation>
</comment>
<evidence type="ECO:0000256" key="11">
    <source>
        <dbReference type="ARBA" id="ARBA00023136"/>
    </source>
</evidence>
<dbReference type="PANTHER" id="PTHR15469:SF0">
    <property type="entry name" value="NADH DEHYDROGENASE [UBIQUINONE] 1 BETA SUBCOMPLEX SUBUNIT 4"/>
    <property type="match status" value="1"/>
</dbReference>
<evidence type="ECO:0000313" key="16">
    <source>
        <dbReference type="Proteomes" id="UP000639338"/>
    </source>
</evidence>
<evidence type="ECO:0000313" key="15">
    <source>
        <dbReference type="EMBL" id="KAF7995133.1"/>
    </source>
</evidence>
<evidence type="ECO:0000256" key="6">
    <source>
        <dbReference type="ARBA" id="ARBA00022692"/>
    </source>
</evidence>